<dbReference type="EMBL" id="CAJNOB010000002">
    <property type="protein sequence ID" value="CAF0691486.1"/>
    <property type="molecule type" value="Genomic_DNA"/>
</dbReference>
<accession>A0A8J2BMT4</accession>
<protein>
    <submittedName>
        <fullName evidence="2">Uncharacterized protein</fullName>
    </submittedName>
</protein>
<keyword evidence="1" id="KW-1133">Transmembrane helix</keyword>
<keyword evidence="1" id="KW-0472">Membrane</keyword>
<evidence type="ECO:0000256" key="1">
    <source>
        <dbReference type="SAM" id="Phobius"/>
    </source>
</evidence>
<comment type="caution">
    <text evidence="2">The sequence shown here is derived from an EMBL/GenBank/DDBJ whole genome shotgun (WGS) entry which is preliminary data.</text>
</comment>
<feature type="transmembrane region" description="Helical" evidence="1">
    <location>
        <begin position="234"/>
        <end position="252"/>
    </location>
</feature>
<feature type="transmembrane region" description="Helical" evidence="1">
    <location>
        <begin position="53"/>
        <end position="70"/>
    </location>
</feature>
<dbReference type="Proteomes" id="UP000663859">
    <property type="component" value="Unassembled WGS sequence"/>
</dbReference>
<feature type="transmembrane region" description="Helical" evidence="1">
    <location>
        <begin position="377"/>
        <end position="395"/>
    </location>
</feature>
<gene>
    <name evidence="2" type="ORF">MPNT_100062</name>
</gene>
<evidence type="ECO:0000313" key="3">
    <source>
        <dbReference type="Proteomes" id="UP000663859"/>
    </source>
</evidence>
<name>A0A8J2BMT4_9BACT</name>
<feature type="transmembrane region" description="Helical" evidence="1">
    <location>
        <begin position="317"/>
        <end position="337"/>
    </location>
</feature>
<sequence length="404" mass="45072">MRRDGPCLAVFLASSIIAIPPLKQAIRVGYDFTFYSLVAAVAGLDSWKRLPHFLWSILVASLAPWGGTTLTRWSGLADPWDAASLALGSALFGITALGSFLYLRSETQVSSPLSLGIASLWLCFASPAYVFLPWDRHWYLGYIGIAVYHNPTLLLVRPFALVSFIWCKRLLLAPHYPRLGAALGSAFWTSLSIFAKPSWAMAWAGGFLLLGGWDTLRQFFFSTIRDSLKASPRHWTWAFLCVFVPLMALLFWRTRPRPEYYSIGQFEGVDWAPGALVLLFSPTWWVGLTKIVLSIALPLSIGFTIPKHSLQEGDLSLAWCVFLAGLALTLTCVEKGQRLEHGNFAWCAVCALFILCLESFRVWLGESQKSRNQLARLLPWSILFAQALSGVGYWFHVVNTGLIQ</sequence>
<proteinExistence type="predicted"/>
<feature type="transmembrane region" description="Helical" evidence="1">
    <location>
        <begin position="82"/>
        <end position="103"/>
    </location>
</feature>
<keyword evidence="1" id="KW-0812">Transmembrane</keyword>
<keyword evidence="3" id="KW-1185">Reference proteome</keyword>
<feature type="transmembrane region" description="Helical" evidence="1">
    <location>
        <begin position="284"/>
        <end position="305"/>
    </location>
</feature>
<dbReference type="AlphaFoldDB" id="A0A8J2BMT4"/>
<evidence type="ECO:0000313" key="2">
    <source>
        <dbReference type="EMBL" id="CAF0691486.1"/>
    </source>
</evidence>
<organism evidence="2 3">
    <name type="scientific">Candidatus Methylacidithermus pantelleriae</name>
    <dbReference type="NCBI Taxonomy" id="2744239"/>
    <lineage>
        <taxon>Bacteria</taxon>
        <taxon>Pseudomonadati</taxon>
        <taxon>Verrucomicrobiota</taxon>
        <taxon>Methylacidiphilae</taxon>
        <taxon>Methylacidiphilales</taxon>
        <taxon>Methylacidiphilaceae</taxon>
        <taxon>Candidatus Methylacidithermus</taxon>
    </lineage>
</organism>
<feature type="transmembrane region" description="Helical" evidence="1">
    <location>
        <begin position="138"/>
        <end position="167"/>
    </location>
</feature>
<reference evidence="2" key="1">
    <citation type="submission" date="2021-02" db="EMBL/GenBank/DDBJ databases">
        <authorList>
            <person name="Cremers G."/>
            <person name="Picone N."/>
        </authorList>
    </citation>
    <scope>NUCLEOTIDE SEQUENCE</scope>
    <source>
        <strain evidence="2">PQ17</strain>
    </source>
</reference>
<feature type="transmembrane region" description="Helical" evidence="1">
    <location>
        <begin position="343"/>
        <end position="365"/>
    </location>
</feature>
<feature type="transmembrane region" description="Helical" evidence="1">
    <location>
        <begin position="201"/>
        <end position="222"/>
    </location>
</feature>
<feature type="transmembrane region" description="Helical" evidence="1">
    <location>
        <begin position="115"/>
        <end position="132"/>
    </location>
</feature>